<accession>A0ABR1VY13</accession>
<name>A0ABR1VY13_9PEZI</name>
<dbReference type="RefSeq" id="XP_066719100.1">
    <property type="nucleotide sequence ID" value="XM_066854822.1"/>
</dbReference>
<dbReference type="EMBL" id="JAQQWL010000004">
    <property type="protein sequence ID" value="KAK8076141.1"/>
    <property type="molecule type" value="Genomic_DNA"/>
</dbReference>
<proteinExistence type="predicted"/>
<keyword evidence="3" id="KW-1185">Reference proteome</keyword>
<feature type="compositionally biased region" description="Basic and acidic residues" evidence="1">
    <location>
        <begin position="143"/>
        <end position="154"/>
    </location>
</feature>
<organism evidence="2 3">
    <name type="scientific">Apiospora phragmitis</name>
    <dbReference type="NCBI Taxonomy" id="2905665"/>
    <lineage>
        <taxon>Eukaryota</taxon>
        <taxon>Fungi</taxon>
        <taxon>Dikarya</taxon>
        <taxon>Ascomycota</taxon>
        <taxon>Pezizomycotina</taxon>
        <taxon>Sordariomycetes</taxon>
        <taxon>Xylariomycetidae</taxon>
        <taxon>Amphisphaeriales</taxon>
        <taxon>Apiosporaceae</taxon>
        <taxon>Apiospora</taxon>
    </lineage>
</organism>
<sequence>MPCADGINYHGKRPFSGTVGADGKVTCGLCSADAASKGLPYNRRMNNTHHYISSHISSMHKHDSAYLRGQQRSQGHIWSCTCGRYQPGAENNWHSLERHIRGAHRFRGPSDAIKSQGFAEYDPDTDSVINPSPTAAQQQQQQDSDKRLRRKWEELPAVYDEFGPEYYKDDDEDGPSGAAGGLIQANA</sequence>
<dbReference type="Proteomes" id="UP001480595">
    <property type="component" value="Unassembled WGS sequence"/>
</dbReference>
<reference evidence="2 3" key="1">
    <citation type="submission" date="2023-01" db="EMBL/GenBank/DDBJ databases">
        <title>Analysis of 21 Apiospora genomes using comparative genomics revels a genus with tremendous synthesis potential of carbohydrate active enzymes and secondary metabolites.</title>
        <authorList>
            <person name="Sorensen T."/>
        </authorList>
    </citation>
    <scope>NUCLEOTIDE SEQUENCE [LARGE SCALE GENOMIC DNA]</scope>
    <source>
        <strain evidence="2 3">CBS 135458</strain>
    </source>
</reference>
<comment type="caution">
    <text evidence="2">The sequence shown here is derived from an EMBL/GenBank/DDBJ whole genome shotgun (WGS) entry which is preliminary data.</text>
</comment>
<gene>
    <name evidence="2" type="ORF">PG994_003413</name>
</gene>
<protein>
    <submittedName>
        <fullName evidence="2">Uncharacterized protein</fullName>
    </submittedName>
</protein>
<feature type="compositionally biased region" description="Polar residues" evidence="1">
    <location>
        <begin position="127"/>
        <end position="136"/>
    </location>
</feature>
<evidence type="ECO:0000256" key="1">
    <source>
        <dbReference type="SAM" id="MobiDB-lite"/>
    </source>
</evidence>
<dbReference type="GeneID" id="92087885"/>
<evidence type="ECO:0000313" key="2">
    <source>
        <dbReference type="EMBL" id="KAK8076141.1"/>
    </source>
</evidence>
<feature type="region of interest" description="Disordered" evidence="1">
    <location>
        <begin position="114"/>
        <end position="187"/>
    </location>
</feature>
<evidence type="ECO:0000313" key="3">
    <source>
        <dbReference type="Proteomes" id="UP001480595"/>
    </source>
</evidence>